<sequence>MGLFIYDTRLEVDLDDRVLAHLQIVIVDKFRRNEKFAMSLLHAGRSVTIWMTAQSRVQFVYSGNRHPAINPAWLGTMSERAGMSGVLRIVPEPPAPPAPARAHPAGRVRSREPALR</sequence>
<dbReference type="AlphaFoldDB" id="A0A191WFP6"/>
<dbReference type="Proteomes" id="UP000078437">
    <property type="component" value="Chromosome"/>
</dbReference>
<evidence type="ECO:0000256" key="1">
    <source>
        <dbReference type="SAM" id="MobiDB-lite"/>
    </source>
</evidence>
<dbReference type="STRING" id="453304.ATC03_10600"/>
<dbReference type="EMBL" id="CP013979">
    <property type="protein sequence ID" value="ANJ27110.1"/>
    <property type="molecule type" value="Genomic_DNA"/>
</dbReference>
<organism evidence="3 4">
    <name type="scientific">Agromyces aureus</name>
    <dbReference type="NCBI Taxonomy" id="453304"/>
    <lineage>
        <taxon>Bacteria</taxon>
        <taxon>Bacillati</taxon>
        <taxon>Actinomycetota</taxon>
        <taxon>Actinomycetes</taxon>
        <taxon>Micrococcales</taxon>
        <taxon>Microbacteriaceae</taxon>
        <taxon>Agromyces</taxon>
    </lineage>
</organism>
<name>A0A191WFP6_9MICO</name>
<dbReference type="InterPro" id="IPR057204">
    <property type="entry name" value="DUF7882"/>
</dbReference>
<protein>
    <recommendedName>
        <fullName evidence="2">DUF7882 domain-containing protein</fullName>
    </recommendedName>
</protein>
<feature type="region of interest" description="Disordered" evidence="1">
    <location>
        <begin position="92"/>
        <end position="116"/>
    </location>
</feature>
<proteinExistence type="predicted"/>
<dbReference type="RefSeq" id="WP_067876644.1">
    <property type="nucleotide sequence ID" value="NZ_CP013979.1"/>
</dbReference>
<accession>A0A191WFP6</accession>
<keyword evidence="4" id="KW-1185">Reference proteome</keyword>
<gene>
    <name evidence="3" type="ORF">ATC03_10600</name>
</gene>
<dbReference type="KEGG" id="agy:ATC03_10600"/>
<feature type="domain" description="DUF7882" evidence="2">
    <location>
        <begin position="1"/>
        <end position="92"/>
    </location>
</feature>
<dbReference type="Pfam" id="PF25355">
    <property type="entry name" value="DUF7882"/>
    <property type="match status" value="1"/>
</dbReference>
<evidence type="ECO:0000313" key="4">
    <source>
        <dbReference type="Proteomes" id="UP000078437"/>
    </source>
</evidence>
<reference evidence="4" key="2">
    <citation type="submission" date="2016-01" db="EMBL/GenBank/DDBJ databases">
        <title>Complete genome sequence of Agromyces aureus AR33T and comparison with related organisms.</title>
        <authorList>
            <person name="Corretto E."/>
            <person name="Antonielli L."/>
            <person name="Sessitsch A."/>
            <person name="Brader G."/>
        </authorList>
    </citation>
    <scope>NUCLEOTIDE SEQUENCE [LARGE SCALE GENOMIC DNA]</scope>
    <source>
        <strain evidence="4">AR33</strain>
    </source>
</reference>
<reference evidence="3 4" key="1">
    <citation type="journal article" date="2016" name="Int. J. Syst. Evol. Microbiol.">
        <title>Agromyces aureus sp. nov., isolated from the rhizosphere of Salix caprea L. grown in a heavy-metal-contaminated soil.</title>
        <authorList>
            <person name="Corretto E."/>
            <person name="Antonielli L."/>
            <person name="Sessitsch A."/>
            <person name="Compant S."/>
            <person name="Gorfer M."/>
            <person name="Kuffner M."/>
            <person name="Brader G."/>
        </authorList>
    </citation>
    <scope>NUCLEOTIDE SEQUENCE [LARGE SCALE GENOMIC DNA]</scope>
    <source>
        <strain evidence="3 4">AR33</strain>
    </source>
</reference>
<evidence type="ECO:0000259" key="2">
    <source>
        <dbReference type="Pfam" id="PF25355"/>
    </source>
</evidence>
<dbReference type="OrthoDB" id="5117680at2"/>
<evidence type="ECO:0000313" key="3">
    <source>
        <dbReference type="EMBL" id="ANJ27110.1"/>
    </source>
</evidence>